<reference evidence="1 2" key="1">
    <citation type="journal article" date="2014" name="Genome Announc.">
        <title>Complete Genome Sequence of Hyphomicrobium nitrativorans Strain NL23, a Denitrifying Bacterium Isolated from Biofilm of a Methanol-Fed Denitrification System Treating Seawater at the Montreal Biodome.</title>
        <authorList>
            <person name="Martineau C."/>
            <person name="Villeneuve C."/>
            <person name="Mauffrey F."/>
            <person name="Villemur R."/>
        </authorList>
    </citation>
    <scope>NUCLEOTIDE SEQUENCE [LARGE SCALE GENOMIC DNA]</scope>
    <source>
        <strain evidence="1">NL23</strain>
    </source>
</reference>
<proteinExistence type="predicted"/>
<dbReference type="AlphaFoldDB" id="V5SF62"/>
<evidence type="ECO:0000313" key="1">
    <source>
        <dbReference type="EMBL" id="AHB49511.1"/>
    </source>
</evidence>
<dbReference type="OrthoDB" id="7933622at2"/>
<keyword evidence="2" id="KW-1185">Reference proteome</keyword>
<dbReference type="PATRIC" id="fig|1029756.8.peg.3261"/>
<protein>
    <submittedName>
        <fullName evidence="1">Uncharacterized protein</fullName>
    </submittedName>
</protein>
<evidence type="ECO:0000313" key="2">
    <source>
        <dbReference type="Proteomes" id="UP000018542"/>
    </source>
</evidence>
<accession>V5SF62</accession>
<sequence length="71" mass="7949">MDELDRFEPGPHSFSGTVRAWIGNTAELVTDSGVVLFLDTHGQQPVPVGTRIHVETRKYRPCHFVTRTTLA</sequence>
<dbReference type="RefSeq" id="WP_023788432.1">
    <property type="nucleotide sequence ID" value="NC_022997.1"/>
</dbReference>
<dbReference type="KEGG" id="hni:W911_15650"/>
<gene>
    <name evidence="1" type="ORF">W911_15650</name>
</gene>
<dbReference type="EMBL" id="CP006912">
    <property type="protein sequence ID" value="AHB49511.1"/>
    <property type="molecule type" value="Genomic_DNA"/>
</dbReference>
<dbReference type="STRING" id="1029756.W911_15650"/>
<dbReference type="HOGENOM" id="CLU_201782_0_0_5"/>
<name>V5SF62_9HYPH</name>
<organism evidence="1 2">
    <name type="scientific">Hyphomicrobium nitrativorans NL23</name>
    <dbReference type="NCBI Taxonomy" id="1029756"/>
    <lineage>
        <taxon>Bacteria</taxon>
        <taxon>Pseudomonadati</taxon>
        <taxon>Pseudomonadota</taxon>
        <taxon>Alphaproteobacteria</taxon>
        <taxon>Hyphomicrobiales</taxon>
        <taxon>Hyphomicrobiaceae</taxon>
        <taxon>Hyphomicrobium</taxon>
    </lineage>
</organism>
<dbReference type="Proteomes" id="UP000018542">
    <property type="component" value="Chromosome"/>
</dbReference>